<accession>A0A841SPN6</accession>
<evidence type="ECO:0000256" key="1">
    <source>
        <dbReference type="ARBA" id="ARBA00023015"/>
    </source>
</evidence>
<proteinExistence type="predicted"/>
<dbReference type="GO" id="GO:0006355">
    <property type="term" value="P:regulation of DNA-templated transcription"/>
    <property type="evidence" value="ECO:0007669"/>
    <property type="project" value="InterPro"/>
</dbReference>
<sequence length="125" mass="14132">MMLTKKESYIVEMLRVNMTRKEIAQKLGISIYEVGGIVTRLVERSVIQRSETGKGACKVLLDTYDIAGDNEVPIEPKKGITLVIPDGYEDYIRGHYGIIPRRELARRLNLDKVTLNLMIIQLGLA</sequence>
<evidence type="ECO:0000313" key="4">
    <source>
        <dbReference type="Proteomes" id="UP000535838"/>
    </source>
</evidence>
<comment type="caution">
    <text evidence="3">The sequence shown here is derived from an EMBL/GenBank/DDBJ whole genome shotgun (WGS) entry which is preliminary data.</text>
</comment>
<dbReference type="RefSeq" id="WP_185118012.1">
    <property type="nucleotide sequence ID" value="NZ_JACJVQ010000002.1"/>
</dbReference>
<evidence type="ECO:0000313" key="3">
    <source>
        <dbReference type="EMBL" id="MBB6632779.1"/>
    </source>
</evidence>
<dbReference type="Gene3D" id="1.10.10.10">
    <property type="entry name" value="Winged helix-like DNA-binding domain superfamily/Winged helix DNA-binding domain"/>
    <property type="match status" value="1"/>
</dbReference>
<dbReference type="InterPro" id="IPR036388">
    <property type="entry name" value="WH-like_DNA-bd_sf"/>
</dbReference>
<keyword evidence="4" id="KW-1185">Reference proteome</keyword>
<protein>
    <submittedName>
        <fullName evidence="3">Uncharacterized protein</fullName>
    </submittedName>
</protein>
<dbReference type="GO" id="GO:0003677">
    <property type="term" value="F:DNA binding"/>
    <property type="evidence" value="ECO:0007669"/>
    <property type="project" value="InterPro"/>
</dbReference>
<dbReference type="Proteomes" id="UP000535838">
    <property type="component" value="Unassembled WGS sequence"/>
</dbReference>
<organism evidence="3 4">
    <name type="scientific">Cohnella thailandensis</name>
    <dbReference type="NCBI Taxonomy" id="557557"/>
    <lineage>
        <taxon>Bacteria</taxon>
        <taxon>Bacillati</taxon>
        <taxon>Bacillota</taxon>
        <taxon>Bacilli</taxon>
        <taxon>Bacillales</taxon>
        <taxon>Paenibacillaceae</taxon>
        <taxon>Cohnella</taxon>
    </lineage>
</organism>
<dbReference type="InterPro" id="IPR016032">
    <property type="entry name" value="Sig_transdc_resp-reg_C-effctor"/>
</dbReference>
<name>A0A841SPN6_9BACL</name>
<reference evidence="3 4" key="1">
    <citation type="submission" date="2020-08" db="EMBL/GenBank/DDBJ databases">
        <title>Cohnella phylogeny.</title>
        <authorList>
            <person name="Dunlap C."/>
        </authorList>
    </citation>
    <scope>NUCLEOTIDE SEQUENCE [LARGE SCALE GENOMIC DNA]</scope>
    <source>
        <strain evidence="3 4">DSM 25241</strain>
    </source>
</reference>
<keyword evidence="2" id="KW-0804">Transcription</keyword>
<keyword evidence="1" id="KW-0805">Transcription regulation</keyword>
<evidence type="ECO:0000256" key="2">
    <source>
        <dbReference type="ARBA" id="ARBA00023163"/>
    </source>
</evidence>
<dbReference type="AlphaFoldDB" id="A0A841SPN6"/>
<dbReference type="SUPFAM" id="SSF46894">
    <property type="entry name" value="C-terminal effector domain of the bipartite response regulators"/>
    <property type="match status" value="1"/>
</dbReference>
<gene>
    <name evidence="3" type="ORF">H7B67_01390</name>
</gene>
<dbReference type="EMBL" id="JACJVQ010000002">
    <property type="protein sequence ID" value="MBB6632779.1"/>
    <property type="molecule type" value="Genomic_DNA"/>
</dbReference>